<evidence type="ECO:0000313" key="1">
    <source>
        <dbReference type="EMBL" id="CAD9160789.1"/>
    </source>
</evidence>
<name>A0A7S1RAI6_ALECA</name>
<evidence type="ECO:0008006" key="2">
    <source>
        <dbReference type="Google" id="ProtNLM"/>
    </source>
</evidence>
<protein>
    <recommendedName>
        <fullName evidence="2">Exostosin GT47 domain-containing protein</fullName>
    </recommendedName>
</protein>
<organism evidence="1">
    <name type="scientific">Alexandrium catenella</name>
    <name type="common">Red tide dinoflagellate</name>
    <name type="synonym">Gonyaulax catenella</name>
    <dbReference type="NCBI Taxonomy" id="2925"/>
    <lineage>
        <taxon>Eukaryota</taxon>
        <taxon>Sar</taxon>
        <taxon>Alveolata</taxon>
        <taxon>Dinophyceae</taxon>
        <taxon>Gonyaulacales</taxon>
        <taxon>Pyrocystaceae</taxon>
        <taxon>Alexandrium</taxon>
    </lineage>
</organism>
<reference evidence="1" key="1">
    <citation type="submission" date="2021-01" db="EMBL/GenBank/DDBJ databases">
        <authorList>
            <person name="Corre E."/>
            <person name="Pelletier E."/>
            <person name="Niang G."/>
            <person name="Scheremetjew M."/>
            <person name="Finn R."/>
            <person name="Kale V."/>
            <person name="Holt S."/>
            <person name="Cochrane G."/>
            <person name="Meng A."/>
            <person name="Brown T."/>
            <person name="Cohen L."/>
        </authorList>
    </citation>
    <scope>NUCLEOTIDE SEQUENCE</scope>
    <source>
        <strain evidence="1">OF101</strain>
    </source>
</reference>
<dbReference type="AlphaFoldDB" id="A0A7S1RAI6"/>
<accession>A0A7S1RAI6</accession>
<proteinExistence type="predicted"/>
<sequence length="366" mass="40955">MSSTLSVDYLVEYQAFVDFYPIHRTCLAPLCTTWFGPQRARVTPALINRFDWIVGHQGMGNDGLAIPRKRRGPDPDTVFASPDKVQKVLEHAKRSFDASRSNRTLVLSGGPELTASEALCGTAGQSGNSSACEDTMGKLRTYFRAVFFEGKDLEMEGLFAYPGGLTEMYFRGGVMEFAVAAIAAASTSAASKPRSVLAAWGSVWSYVEHIEEGKLLLYSTRFRAWDVMKLEAGKNRRSARAWSSTSAAHQAGVEVRSIPAQSWWGELAQYRFLLSPLGTSIYSPKTVEALMVLTIPIVTRGPFMVHDDMVKYGFPIIVLDEWDEITDTKLNQWWNELSTRLVSFRRNCLTAEAYWQLMISTDHRCQ</sequence>
<dbReference type="EMBL" id="HBGE01062720">
    <property type="protein sequence ID" value="CAD9160789.1"/>
    <property type="molecule type" value="Transcribed_RNA"/>
</dbReference>
<gene>
    <name evidence="1" type="ORF">ACAT0790_LOCUS37554</name>
</gene>